<dbReference type="Pfam" id="PF01171">
    <property type="entry name" value="ATP_bind_3"/>
    <property type="match status" value="1"/>
</dbReference>
<dbReference type="SUPFAM" id="SSF52402">
    <property type="entry name" value="Adenine nucleotide alpha hydrolases-like"/>
    <property type="match status" value="1"/>
</dbReference>
<feature type="domain" description="tRNA(Ile)-lysidine/2-thiocytidine synthase N-terminal" evidence="7">
    <location>
        <begin position="6"/>
        <end position="181"/>
    </location>
</feature>
<keyword evidence="3 6" id="KW-0547">Nucleotide-binding</keyword>
<dbReference type="AlphaFoldDB" id="A0A809SEN4"/>
<organism evidence="8 9">
    <name type="scientific">Mycoplasmopsis felis</name>
    <dbReference type="NCBI Taxonomy" id="33923"/>
    <lineage>
        <taxon>Bacteria</taxon>
        <taxon>Bacillati</taxon>
        <taxon>Mycoplasmatota</taxon>
        <taxon>Mycoplasmoidales</taxon>
        <taxon>Metamycoplasmataceae</taxon>
        <taxon>Mycoplasmopsis</taxon>
    </lineage>
</organism>
<evidence type="ECO:0000256" key="3">
    <source>
        <dbReference type="ARBA" id="ARBA00022741"/>
    </source>
</evidence>
<keyword evidence="2 6" id="KW-0819">tRNA processing</keyword>
<comment type="subcellular location">
    <subcellularLocation>
        <location evidence="6">Cytoplasm</location>
    </subcellularLocation>
</comment>
<dbReference type="PANTHER" id="PTHR43033:SF1">
    <property type="entry name" value="TRNA(ILE)-LYSIDINE SYNTHASE-RELATED"/>
    <property type="match status" value="1"/>
</dbReference>
<dbReference type="HAMAP" id="MF_01161">
    <property type="entry name" value="tRNA_Ile_lys_synt"/>
    <property type="match status" value="1"/>
</dbReference>
<protein>
    <recommendedName>
        <fullName evidence="6">tRNA(Ile)-lysidine synthase</fullName>
        <ecNumber evidence="6">6.3.4.19</ecNumber>
    </recommendedName>
    <alternativeName>
        <fullName evidence="6">tRNA(Ile)-2-lysyl-cytidine synthase</fullName>
    </alternativeName>
    <alternativeName>
        <fullName evidence="6">tRNA(Ile)-lysidine synthetase</fullName>
    </alternativeName>
</protein>
<dbReference type="GO" id="GO:0005524">
    <property type="term" value="F:ATP binding"/>
    <property type="evidence" value="ECO:0007669"/>
    <property type="project" value="UniProtKB-UniRule"/>
</dbReference>
<evidence type="ECO:0000313" key="9">
    <source>
        <dbReference type="Proteomes" id="UP000464317"/>
    </source>
</evidence>
<accession>A0A809SEN4</accession>
<dbReference type="RefSeq" id="WP_161553414.1">
    <property type="nucleotide sequence ID" value="NZ_AP022325.1"/>
</dbReference>
<dbReference type="CDD" id="cd01992">
    <property type="entry name" value="TilS_N"/>
    <property type="match status" value="1"/>
</dbReference>
<dbReference type="InterPro" id="IPR011063">
    <property type="entry name" value="TilS/TtcA_N"/>
</dbReference>
<dbReference type="InterPro" id="IPR012795">
    <property type="entry name" value="tRNA_Ile_lys_synt_N"/>
</dbReference>
<evidence type="ECO:0000313" key="8">
    <source>
        <dbReference type="EMBL" id="BBU48039.1"/>
    </source>
</evidence>
<name>A0A809SEN4_9BACT</name>
<dbReference type="Proteomes" id="UP000464317">
    <property type="component" value="Chromosome"/>
</dbReference>
<dbReference type="InterPro" id="IPR012094">
    <property type="entry name" value="tRNA_Ile_lys_synt"/>
</dbReference>
<keyword evidence="6" id="KW-0963">Cytoplasm</keyword>
<comment type="domain">
    <text evidence="6">The N-terminal region contains the highly conserved SGGXDS motif, predicted to be a P-loop motif involved in ATP binding.</text>
</comment>
<dbReference type="NCBIfam" id="TIGR02432">
    <property type="entry name" value="lysidine_TilS_N"/>
    <property type="match status" value="1"/>
</dbReference>
<dbReference type="InterPro" id="IPR014729">
    <property type="entry name" value="Rossmann-like_a/b/a_fold"/>
</dbReference>
<dbReference type="GO" id="GO:0005737">
    <property type="term" value="C:cytoplasm"/>
    <property type="evidence" value="ECO:0007669"/>
    <property type="project" value="UniProtKB-SubCell"/>
</dbReference>
<comment type="catalytic activity">
    <reaction evidence="5 6">
        <text>cytidine(34) in tRNA(Ile2) + L-lysine + ATP = lysidine(34) in tRNA(Ile2) + AMP + diphosphate + H(+)</text>
        <dbReference type="Rhea" id="RHEA:43744"/>
        <dbReference type="Rhea" id="RHEA-COMP:10625"/>
        <dbReference type="Rhea" id="RHEA-COMP:10670"/>
        <dbReference type="ChEBI" id="CHEBI:15378"/>
        <dbReference type="ChEBI" id="CHEBI:30616"/>
        <dbReference type="ChEBI" id="CHEBI:32551"/>
        <dbReference type="ChEBI" id="CHEBI:33019"/>
        <dbReference type="ChEBI" id="CHEBI:82748"/>
        <dbReference type="ChEBI" id="CHEBI:83665"/>
        <dbReference type="ChEBI" id="CHEBI:456215"/>
        <dbReference type="EC" id="6.3.4.19"/>
    </reaction>
</comment>
<keyword evidence="1 6" id="KW-0436">Ligase</keyword>
<comment type="similarity">
    <text evidence="6">Belongs to the tRNA(Ile)-lysidine synthase family.</text>
</comment>
<comment type="function">
    <text evidence="6">Ligates lysine onto the cytidine present at position 34 of the AUA codon-specific tRNA(Ile) that contains the anticodon CAU, in an ATP-dependent manner. Cytidine is converted to lysidine, thus changing the amino acid specificity of the tRNA from methionine to isoleucine.</text>
</comment>
<evidence type="ECO:0000259" key="7">
    <source>
        <dbReference type="Pfam" id="PF01171"/>
    </source>
</evidence>
<dbReference type="KEGG" id="mfel:JPM2_7320"/>
<dbReference type="GO" id="GO:0032267">
    <property type="term" value="F:tRNA(Ile)-lysidine synthase activity"/>
    <property type="evidence" value="ECO:0007669"/>
    <property type="project" value="UniProtKB-EC"/>
</dbReference>
<dbReference type="Gene3D" id="3.40.50.620">
    <property type="entry name" value="HUPs"/>
    <property type="match status" value="1"/>
</dbReference>
<proteinExistence type="inferred from homology"/>
<gene>
    <name evidence="6 8" type="primary">tilS</name>
    <name evidence="8" type="ORF">JPM2_7320</name>
</gene>
<evidence type="ECO:0000256" key="1">
    <source>
        <dbReference type="ARBA" id="ARBA00022598"/>
    </source>
</evidence>
<evidence type="ECO:0000256" key="4">
    <source>
        <dbReference type="ARBA" id="ARBA00022840"/>
    </source>
</evidence>
<feature type="binding site" evidence="6">
    <location>
        <begin position="12"/>
        <end position="17"/>
    </location>
    <ligand>
        <name>ATP</name>
        <dbReference type="ChEBI" id="CHEBI:30616"/>
    </ligand>
</feature>
<reference evidence="8 9" key="1">
    <citation type="submission" date="2020-01" db="EMBL/GenBank/DDBJ databases">
        <title>Complete genome sequence of Mycoplasma felis strain Myco-2.</title>
        <authorList>
            <person name="Kinoshita Y."/>
            <person name="Niwa H."/>
            <person name="Uchida-Fujii E."/>
            <person name="Nukada T."/>
        </authorList>
    </citation>
    <scope>NUCLEOTIDE SEQUENCE [LARGE SCALE GENOMIC DNA]</scope>
    <source>
        <strain evidence="8 9">Myco-2</strain>
    </source>
</reference>
<dbReference type="EMBL" id="AP022325">
    <property type="protein sequence ID" value="BBU48039.1"/>
    <property type="molecule type" value="Genomic_DNA"/>
</dbReference>
<dbReference type="PANTHER" id="PTHR43033">
    <property type="entry name" value="TRNA(ILE)-LYSIDINE SYNTHASE-RELATED"/>
    <property type="match status" value="1"/>
</dbReference>
<sequence>MEKNKKYLIAVSGGPDSMFLLDKYKNKNIIVAHVNYNQRKDSHIDTNIVKEYCKKNNIPLEIMELKKEDYTFKNFQNWAREQRYLFFKKIYYENHCDYLLIAHHLDDFIETAQMQLQSQRNQFYYGIKKTNKVYDMLVYRPFLFKYFKSTILNKCIKKLIPYAIDYTNEKEIYTRNKIRRENQKKNKLKKILFLFYILLKNKKRKRIFNLVLKEYKIWKESKFNQDLFNFFNFKNELIFMMINNNFVNVNLTKDKINSIISFIVSKNRTSKYKLDEKNYLIKNKGQVFVFN</sequence>
<keyword evidence="4 6" id="KW-0067">ATP-binding</keyword>
<dbReference type="EC" id="6.3.4.19" evidence="6"/>
<keyword evidence="9" id="KW-1185">Reference proteome</keyword>
<evidence type="ECO:0000256" key="6">
    <source>
        <dbReference type="HAMAP-Rule" id="MF_01161"/>
    </source>
</evidence>
<evidence type="ECO:0000256" key="5">
    <source>
        <dbReference type="ARBA" id="ARBA00048539"/>
    </source>
</evidence>
<dbReference type="GO" id="GO:0006400">
    <property type="term" value="P:tRNA modification"/>
    <property type="evidence" value="ECO:0007669"/>
    <property type="project" value="UniProtKB-UniRule"/>
</dbReference>
<evidence type="ECO:0000256" key="2">
    <source>
        <dbReference type="ARBA" id="ARBA00022694"/>
    </source>
</evidence>